<organism evidence="2 3">
    <name type="scientific">Methylobacterium durans</name>
    <dbReference type="NCBI Taxonomy" id="2202825"/>
    <lineage>
        <taxon>Bacteria</taxon>
        <taxon>Pseudomonadati</taxon>
        <taxon>Pseudomonadota</taxon>
        <taxon>Alphaproteobacteria</taxon>
        <taxon>Hyphomicrobiales</taxon>
        <taxon>Methylobacteriaceae</taxon>
        <taxon>Methylobacterium</taxon>
    </lineage>
</organism>
<reference evidence="3" key="1">
    <citation type="submission" date="2018-05" db="EMBL/GenBank/DDBJ databases">
        <title>Complete Genome Sequence of Methylobacterium sp. 17SD2-17.</title>
        <authorList>
            <person name="Srinivasan S."/>
        </authorList>
    </citation>
    <scope>NUCLEOTIDE SEQUENCE [LARGE SCALE GENOMIC DNA]</scope>
    <source>
        <strain evidence="3">17SD2-17</strain>
    </source>
</reference>
<feature type="compositionally biased region" description="Basic and acidic residues" evidence="1">
    <location>
        <begin position="19"/>
        <end position="29"/>
    </location>
</feature>
<dbReference type="AlphaFoldDB" id="A0A2U8W368"/>
<accession>A0A2U8W368</accession>
<dbReference type="EMBL" id="CP029550">
    <property type="protein sequence ID" value="AWN40108.1"/>
    <property type="molecule type" value="Genomic_DNA"/>
</dbReference>
<evidence type="ECO:0000313" key="3">
    <source>
        <dbReference type="Proteomes" id="UP000245926"/>
    </source>
</evidence>
<sequence length="111" mass="12385">MRASGKGPSGPRRLRNPRRSYDQEGREVEPATVDNARQNGARGITVKCACNYEALLPFERLRADEYVLDVALRCRCTACGGRRIESYPDWTGGWRWQANGLAANATSESHD</sequence>
<evidence type="ECO:0000256" key="1">
    <source>
        <dbReference type="SAM" id="MobiDB-lite"/>
    </source>
</evidence>
<dbReference type="OrthoDB" id="7995910at2"/>
<gene>
    <name evidence="2" type="ORF">DK389_05600</name>
</gene>
<keyword evidence="3" id="KW-1185">Reference proteome</keyword>
<dbReference type="KEGG" id="mets:DK389_05600"/>
<feature type="region of interest" description="Disordered" evidence="1">
    <location>
        <begin position="1"/>
        <end position="36"/>
    </location>
</feature>
<dbReference type="Proteomes" id="UP000245926">
    <property type="component" value="Chromosome"/>
</dbReference>
<proteinExistence type="predicted"/>
<evidence type="ECO:0000313" key="2">
    <source>
        <dbReference type="EMBL" id="AWN40108.1"/>
    </source>
</evidence>
<dbReference type="RefSeq" id="WP_109887972.1">
    <property type="nucleotide sequence ID" value="NZ_CP029550.1"/>
</dbReference>
<protein>
    <submittedName>
        <fullName evidence="2">Uncharacterized protein</fullName>
    </submittedName>
</protein>
<name>A0A2U8W368_9HYPH</name>